<comment type="similarity">
    <text evidence="10 11">Belongs to the TonB-dependent receptor family.</text>
</comment>
<dbReference type="PROSITE" id="PS52016">
    <property type="entry name" value="TONB_DEPENDENT_REC_3"/>
    <property type="match status" value="1"/>
</dbReference>
<evidence type="ECO:0000256" key="10">
    <source>
        <dbReference type="PROSITE-ProRule" id="PRU01360"/>
    </source>
</evidence>
<dbReference type="EMBL" id="DXEN01000041">
    <property type="protein sequence ID" value="HIX86115.1"/>
    <property type="molecule type" value="Genomic_DNA"/>
</dbReference>
<evidence type="ECO:0000259" key="13">
    <source>
        <dbReference type="Pfam" id="PF00593"/>
    </source>
</evidence>
<dbReference type="Gene3D" id="2.60.40.1120">
    <property type="entry name" value="Carboxypeptidase-like, regulatory domain"/>
    <property type="match status" value="1"/>
</dbReference>
<dbReference type="Pfam" id="PF00593">
    <property type="entry name" value="TonB_dep_Rec_b-barrel"/>
    <property type="match status" value="1"/>
</dbReference>
<evidence type="ECO:0000256" key="3">
    <source>
        <dbReference type="ARBA" id="ARBA00022452"/>
    </source>
</evidence>
<dbReference type="Pfam" id="PF07715">
    <property type="entry name" value="Plug"/>
    <property type="match status" value="1"/>
</dbReference>
<proteinExistence type="inferred from homology"/>
<evidence type="ECO:0000256" key="9">
    <source>
        <dbReference type="ARBA" id="ARBA00023237"/>
    </source>
</evidence>
<dbReference type="GO" id="GO:0044718">
    <property type="term" value="P:siderophore transmembrane transport"/>
    <property type="evidence" value="ECO:0007669"/>
    <property type="project" value="TreeGrafter"/>
</dbReference>
<dbReference type="Proteomes" id="UP000823847">
    <property type="component" value="Unassembled WGS sequence"/>
</dbReference>
<sequence length="1061" mass="116823">MKKKMTSVLLFLAMGIGAASAQDSTVTGKVVDENGEPVIGASIIVKGTTVGTVTDYDGNFMLEVPADGKHLVISYIGMRTQEVAVAPQVNVRLMDDTQNLDEVVVTAMGISREKKALGYAVQDVKSDELTQAASTNLANALQGKVSGVDITPSSGMPGASSRITIRGARSFTGDNSPLYVIDGMPIASTSDIDTDIRNTGSVAGADFANRAVDLDPNDIESINILKGQAASALYGMRASNGVIVITTKSGKGTPKGKPSVTVTTNLAFDKVSTLPKFQKQYAQGSNGKFDPNSSLAWGPTISDLANDATYGGNTDNAYTQQYGMHQGMYYVPQRAAAGLDPWAYPQAYDNAKEFFNTGYSWSNNVNVAQAFDKGNYSFSLGNTTSEGIIPSTGMDRYNAKLNATANLHPNWTTGFSGNFITSKIKKQSVGNEGVVATIYGAPSSYDFNGIPSHIADDPYTQNNYRPTTFNNAYWAADNNRFDERSQRFFGNAYAQYKTKFNTEHHTLTAKYQLGTDAYSTTYEDSYGYGDKSYSTGYMRQDAYQINEVNSLFTLIYDWNILEDLDLNVMYGNEFVHKSTRTTVAQGSNYNFPGWNHIGNATTYWADKTTRKKRTLGNFANVSLAWRNMLYFNATVRNDIVSTMPRDNRSFTYPSVSLGWIFTELEPLKNDILTYGKLRASYAEVGMAGDYYENFYAVPAYGGGFSAGTPLQYPFGSVTSYIPYYRLYDPNLKPQNTKSYELGGDLTFFNGLISFNYTYSRQNVKDQIFEVPLATSTGYSTLMTNGGKIHTDTHEFTLVVNPVNTKNVKWDFAFNFSKINNYVDELADGVESIMLGGFVTPQVRAGIGDKFPVIYGSGYLRNENGDIVVDANGMPQAGEPQVIGSVSPDFRLGFNTTLEVYKFRLSAVLDWKQGGQIYSGTLGVLDYYGVTQRSADYRNKSEFMFELPAVKQNVDGSYSPNDIKIKGEDAYDYFNALNMIDEASVYDNSFLKLREISLSYPVLEKSYLNIDVNVFARNIILWSQLDGLDPEATLGNNNMAGAFERFSMPGTSSYGFGLTFRF</sequence>
<evidence type="ECO:0000256" key="1">
    <source>
        <dbReference type="ARBA" id="ARBA00004571"/>
    </source>
</evidence>
<feature type="domain" description="TonB-dependent receptor-like beta-barrel" evidence="13">
    <location>
        <begin position="456"/>
        <end position="817"/>
    </location>
</feature>
<evidence type="ECO:0000313" key="16">
    <source>
        <dbReference type="Proteomes" id="UP000823847"/>
    </source>
</evidence>
<dbReference type="PANTHER" id="PTHR30069:SF29">
    <property type="entry name" value="HEMOGLOBIN AND HEMOGLOBIN-HAPTOGLOBIN-BINDING PROTEIN 1-RELATED"/>
    <property type="match status" value="1"/>
</dbReference>
<comment type="subcellular location">
    <subcellularLocation>
        <location evidence="1 10">Cell outer membrane</location>
        <topology evidence="1 10">Multi-pass membrane protein</topology>
    </subcellularLocation>
</comment>
<dbReference type="FunFam" id="2.60.40.1120:FF:000003">
    <property type="entry name" value="Outer membrane protein Omp121"/>
    <property type="match status" value="1"/>
</dbReference>
<keyword evidence="7 10" id="KW-0472">Membrane</keyword>
<dbReference type="InterPro" id="IPR012910">
    <property type="entry name" value="Plug_dom"/>
</dbReference>
<dbReference type="NCBIfam" id="TIGR04057">
    <property type="entry name" value="SusC_RagA_signa"/>
    <property type="match status" value="1"/>
</dbReference>
<name>A0A9D1XRH7_9BACT</name>
<dbReference type="Gene3D" id="2.40.170.20">
    <property type="entry name" value="TonB-dependent receptor, beta-barrel domain"/>
    <property type="match status" value="1"/>
</dbReference>
<gene>
    <name evidence="15" type="ORF">H9848_05865</name>
</gene>
<evidence type="ECO:0000259" key="14">
    <source>
        <dbReference type="Pfam" id="PF07715"/>
    </source>
</evidence>
<evidence type="ECO:0000256" key="2">
    <source>
        <dbReference type="ARBA" id="ARBA00022448"/>
    </source>
</evidence>
<protein>
    <submittedName>
        <fullName evidence="15">SusC/RagA family TonB-linked outer membrane protein</fullName>
    </submittedName>
</protein>
<evidence type="ECO:0000256" key="7">
    <source>
        <dbReference type="ARBA" id="ARBA00023136"/>
    </source>
</evidence>
<dbReference type="InterPro" id="IPR008969">
    <property type="entry name" value="CarboxyPept-like_regulatory"/>
</dbReference>
<keyword evidence="2 10" id="KW-0813">Transport</keyword>
<dbReference type="SUPFAM" id="SSF56935">
    <property type="entry name" value="Porins"/>
    <property type="match status" value="1"/>
</dbReference>
<feature type="domain" description="TonB-dependent receptor plug" evidence="14">
    <location>
        <begin position="115"/>
        <end position="242"/>
    </location>
</feature>
<dbReference type="PANTHER" id="PTHR30069">
    <property type="entry name" value="TONB-DEPENDENT OUTER MEMBRANE RECEPTOR"/>
    <property type="match status" value="1"/>
</dbReference>
<dbReference type="NCBIfam" id="TIGR04056">
    <property type="entry name" value="OMP_RagA_SusC"/>
    <property type="match status" value="1"/>
</dbReference>
<evidence type="ECO:0000313" key="15">
    <source>
        <dbReference type="EMBL" id="HIX86115.1"/>
    </source>
</evidence>
<keyword evidence="5 12" id="KW-0732">Signal</keyword>
<dbReference type="GO" id="GO:0009279">
    <property type="term" value="C:cell outer membrane"/>
    <property type="evidence" value="ECO:0007669"/>
    <property type="project" value="UniProtKB-SubCell"/>
</dbReference>
<keyword evidence="8" id="KW-0675">Receptor</keyword>
<feature type="chain" id="PRO_5039615545" evidence="12">
    <location>
        <begin position="22"/>
        <end position="1061"/>
    </location>
</feature>
<dbReference type="AlphaFoldDB" id="A0A9D1XRH7"/>
<accession>A0A9D1XRH7</accession>
<reference evidence="15" key="2">
    <citation type="submission" date="2021-04" db="EMBL/GenBank/DDBJ databases">
        <authorList>
            <person name="Gilroy R."/>
        </authorList>
    </citation>
    <scope>NUCLEOTIDE SEQUENCE</scope>
    <source>
        <strain evidence="15">ChiHecec2B26-12326</strain>
    </source>
</reference>
<dbReference type="SUPFAM" id="SSF49464">
    <property type="entry name" value="Carboxypeptidase regulatory domain-like"/>
    <property type="match status" value="1"/>
</dbReference>
<organism evidence="15 16">
    <name type="scientific">Candidatus Parabacteroides intestinigallinarum</name>
    <dbReference type="NCBI Taxonomy" id="2838722"/>
    <lineage>
        <taxon>Bacteria</taxon>
        <taxon>Pseudomonadati</taxon>
        <taxon>Bacteroidota</taxon>
        <taxon>Bacteroidia</taxon>
        <taxon>Bacteroidales</taxon>
        <taxon>Tannerellaceae</taxon>
        <taxon>Parabacteroides</taxon>
    </lineage>
</organism>
<evidence type="ECO:0000256" key="8">
    <source>
        <dbReference type="ARBA" id="ARBA00023170"/>
    </source>
</evidence>
<evidence type="ECO:0000256" key="5">
    <source>
        <dbReference type="ARBA" id="ARBA00022729"/>
    </source>
</evidence>
<feature type="signal peptide" evidence="12">
    <location>
        <begin position="1"/>
        <end position="21"/>
    </location>
</feature>
<dbReference type="InterPro" id="IPR023997">
    <property type="entry name" value="TonB-dep_OMP_SusC/RagA_CS"/>
</dbReference>
<dbReference type="Gene3D" id="2.170.130.10">
    <property type="entry name" value="TonB-dependent receptor, plug domain"/>
    <property type="match status" value="1"/>
</dbReference>
<evidence type="ECO:0000256" key="6">
    <source>
        <dbReference type="ARBA" id="ARBA00023077"/>
    </source>
</evidence>
<dbReference type="InterPro" id="IPR023996">
    <property type="entry name" value="TonB-dep_OMP_SusC/RagA"/>
</dbReference>
<reference evidence="15" key="1">
    <citation type="journal article" date="2021" name="PeerJ">
        <title>Extensive microbial diversity within the chicken gut microbiome revealed by metagenomics and culture.</title>
        <authorList>
            <person name="Gilroy R."/>
            <person name="Ravi A."/>
            <person name="Getino M."/>
            <person name="Pursley I."/>
            <person name="Horton D.L."/>
            <person name="Alikhan N.F."/>
            <person name="Baker D."/>
            <person name="Gharbi K."/>
            <person name="Hall N."/>
            <person name="Watson M."/>
            <person name="Adriaenssens E.M."/>
            <person name="Foster-Nyarko E."/>
            <person name="Jarju S."/>
            <person name="Secka A."/>
            <person name="Antonio M."/>
            <person name="Oren A."/>
            <person name="Chaudhuri R.R."/>
            <person name="La Ragione R."/>
            <person name="Hildebrand F."/>
            <person name="Pallen M.J."/>
        </authorList>
    </citation>
    <scope>NUCLEOTIDE SEQUENCE</scope>
    <source>
        <strain evidence="15">ChiHecec2B26-12326</strain>
    </source>
</reference>
<evidence type="ECO:0000256" key="11">
    <source>
        <dbReference type="RuleBase" id="RU003357"/>
    </source>
</evidence>
<dbReference type="InterPro" id="IPR036942">
    <property type="entry name" value="Beta-barrel_TonB_sf"/>
</dbReference>
<comment type="caution">
    <text evidence="15">The sequence shown here is derived from an EMBL/GenBank/DDBJ whole genome shotgun (WGS) entry which is preliminary data.</text>
</comment>
<dbReference type="FunFam" id="2.170.130.10:FF:000023">
    <property type="entry name" value="SusC/RagA family TonB-linked outer membrane protein"/>
    <property type="match status" value="1"/>
</dbReference>
<keyword evidence="9 10" id="KW-0998">Cell outer membrane</keyword>
<evidence type="ECO:0000256" key="4">
    <source>
        <dbReference type="ARBA" id="ARBA00022692"/>
    </source>
</evidence>
<dbReference type="InterPro" id="IPR039426">
    <property type="entry name" value="TonB-dep_rcpt-like"/>
</dbReference>
<evidence type="ECO:0000256" key="12">
    <source>
        <dbReference type="SAM" id="SignalP"/>
    </source>
</evidence>
<keyword evidence="6 11" id="KW-0798">TonB box</keyword>
<dbReference type="InterPro" id="IPR037066">
    <property type="entry name" value="Plug_dom_sf"/>
</dbReference>
<dbReference type="Pfam" id="PF13715">
    <property type="entry name" value="CarbopepD_reg_2"/>
    <property type="match status" value="1"/>
</dbReference>
<dbReference type="InterPro" id="IPR000531">
    <property type="entry name" value="Beta-barrel_TonB"/>
</dbReference>
<keyword evidence="4 10" id="KW-0812">Transmembrane</keyword>
<dbReference type="GO" id="GO:0015344">
    <property type="term" value="F:siderophore uptake transmembrane transporter activity"/>
    <property type="evidence" value="ECO:0007669"/>
    <property type="project" value="TreeGrafter"/>
</dbReference>
<keyword evidence="3 10" id="KW-1134">Transmembrane beta strand</keyword>